<reference evidence="2" key="2">
    <citation type="submission" date="2021-01" db="EMBL/GenBank/DDBJ databases">
        <authorList>
            <person name="Mieszkin S."/>
            <person name="Pouder E."/>
            <person name="Alain K."/>
        </authorList>
    </citation>
    <scope>NUCLEOTIDE SEQUENCE</scope>
    <source>
        <strain evidence="2">HW T2.11</strain>
    </source>
</reference>
<proteinExistence type="predicted"/>
<dbReference type="RefSeq" id="WP_227323445.1">
    <property type="nucleotide sequence ID" value="NZ_JAESVB010000017.1"/>
</dbReference>
<gene>
    <name evidence="2" type="ORF">ASILVAE211_21565</name>
</gene>
<dbReference type="AlphaFoldDB" id="A0A963YVC8"/>
<organism evidence="2 3">
    <name type="scientific">Acidisoma silvae</name>
    <dbReference type="NCBI Taxonomy" id="2802396"/>
    <lineage>
        <taxon>Bacteria</taxon>
        <taxon>Pseudomonadati</taxon>
        <taxon>Pseudomonadota</taxon>
        <taxon>Alphaproteobacteria</taxon>
        <taxon>Acetobacterales</taxon>
        <taxon>Acidocellaceae</taxon>
        <taxon>Acidisoma</taxon>
    </lineage>
</organism>
<comment type="caution">
    <text evidence="2">The sequence shown here is derived from an EMBL/GenBank/DDBJ whole genome shotgun (WGS) entry which is preliminary data.</text>
</comment>
<dbReference type="Proteomes" id="UP000708298">
    <property type="component" value="Unassembled WGS sequence"/>
</dbReference>
<sequence length="276" mass="30941">MARAVRKSDGDEVMVREPVRPKASPQKTTTRAIVTRKVAASKAAQRKKLSFGIANDSEKRALAKTAKKAAAPQKKTATRVARSRSDDRTWSNPERRAILDKVSSLIREKGAARALAAIEQIIQGEASHDPSRKLASGPHDIYEAEAKRWKDLRMAFLREYRSVTAPELAELTGSKSKNPSSRAHEWLRAGKIFAINDGAVVRYPLFQLDLTEGKPRPEIQKVLAYLREKLSDWQIAMWFTTPNTMAGNWRRPIELLNSEIDQVVKAAEFEVAETVL</sequence>
<name>A0A963YVC8_9PROT</name>
<evidence type="ECO:0000313" key="3">
    <source>
        <dbReference type="Proteomes" id="UP000708298"/>
    </source>
</evidence>
<accession>A0A963YVC8</accession>
<protein>
    <recommendedName>
        <fullName evidence="4">DUF2384 domain-containing protein</fullName>
    </recommendedName>
</protein>
<feature type="region of interest" description="Disordered" evidence="1">
    <location>
        <begin position="1"/>
        <end position="31"/>
    </location>
</feature>
<dbReference type="EMBL" id="JAESVB010000017">
    <property type="protein sequence ID" value="MCB8877798.1"/>
    <property type="molecule type" value="Genomic_DNA"/>
</dbReference>
<keyword evidence="3" id="KW-1185">Reference proteome</keyword>
<evidence type="ECO:0000313" key="2">
    <source>
        <dbReference type="EMBL" id="MCB8877798.1"/>
    </source>
</evidence>
<feature type="compositionally biased region" description="Basic and acidic residues" evidence="1">
    <location>
        <begin position="1"/>
        <end position="20"/>
    </location>
</feature>
<evidence type="ECO:0008006" key="4">
    <source>
        <dbReference type="Google" id="ProtNLM"/>
    </source>
</evidence>
<evidence type="ECO:0000256" key="1">
    <source>
        <dbReference type="SAM" id="MobiDB-lite"/>
    </source>
</evidence>
<reference evidence="2" key="1">
    <citation type="journal article" date="2021" name="Microorganisms">
        <title>Acidisoma silvae sp. nov. and Acidisomacellulosilytica sp. nov., Two Acidophilic Bacteria Isolated from Decaying Wood, Hydrolyzing Cellulose and Producing Poly-3-hydroxybutyrate.</title>
        <authorList>
            <person name="Mieszkin S."/>
            <person name="Pouder E."/>
            <person name="Uroz S."/>
            <person name="Simon-Colin C."/>
            <person name="Alain K."/>
        </authorList>
    </citation>
    <scope>NUCLEOTIDE SEQUENCE</scope>
    <source>
        <strain evidence="2">HW T2.11</strain>
    </source>
</reference>
<feature type="region of interest" description="Disordered" evidence="1">
    <location>
        <begin position="65"/>
        <end position="89"/>
    </location>
</feature>